<evidence type="ECO:0000313" key="8">
    <source>
        <dbReference type="Proteomes" id="UP000298264"/>
    </source>
</evidence>
<dbReference type="PANTHER" id="PTHR43214:SF41">
    <property type="entry name" value="NITRATE_NITRITE RESPONSE REGULATOR PROTEIN NARP"/>
    <property type="match status" value="1"/>
</dbReference>
<evidence type="ECO:0000256" key="3">
    <source>
        <dbReference type="ARBA" id="ARBA00023163"/>
    </source>
</evidence>
<evidence type="ECO:0000256" key="2">
    <source>
        <dbReference type="ARBA" id="ARBA00023125"/>
    </source>
</evidence>
<dbReference type="CDD" id="cd06170">
    <property type="entry name" value="LuxR_C_like"/>
    <property type="match status" value="1"/>
</dbReference>
<keyword evidence="2 7" id="KW-0238">DNA-binding</keyword>
<dbReference type="PRINTS" id="PR00038">
    <property type="entry name" value="HTHLUXR"/>
</dbReference>
<name>A0A4R9LRH9_9LEPT</name>
<evidence type="ECO:0000259" key="5">
    <source>
        <dbReference type="PROSITE" id="PS50043"/>
    </source>
</evidence>
<dbReference type="GO" id="GO:0000160">
    <property type="term" value="P:phosphorelay signal transduction system"/>
    <property type="evidence" value="ECO:0007669"/>
    <property type="project" value="InterPro"/>
</dbReference>
<feature type="domain" description="Response regulatory" evidence="6">
    <location>
        <begin position="4"/>
        <end position="119"/>
    </location>
</feature>
<dbReference type="InterPro" id="IPR001789">
    <property type="entry name" value="Sig_transdc_resp-reg_receiver"/>
</dbReference>
<dbReference type="GO" id="GO:0006355">
    <property type="term" value="P:regulation of DNA-templated transcription"/>
    <property type="evidence" value="ECO:0007669"/>
    <property type="project" value="InterPro"/>
</dbReference>
<evidence type="ECO:0000259" key="6">
    <source>
        <dbReference type="PROSITE" id="PS50110"/>
    </source>
</evidence>
<evidence type="ECO:0000256" key="4">
    <source>
        <dbReference type="PROSITE-ProRule" id="PRU00169"/>
    </source>
</evidence>
<dbReference type="InterPro" id="IPR000792">
    <property type="entry name" value="Tscrpt_reg_LuxR_C"/>
</dbReference>
<keyword evidence="4" id="KW-0597">Phosphoprotein</keyword>
<sequence>MSKSILLLEDDLEFAREVIRRFQVSGSEYHVIHFSNFQDFKSNEPASLDLIYLDLGLPDVDGLSTIPYLRQKYPDAKLSVLSIFQDEEKVFQAIRFGACSYIWKSDLKDIPETTRVILEEGVLLTQNIALRIIRHFQTPASKNEMVSILSVREKQILDRIVDGETAKQISHSLGTSDGTVRNQLKSIYRKLEVNSKSELILKFKR</sequence>
<feature type="modified residue" description="4-aspartylphosphate" evidence="4">
    <location>
        <position position="54"/>
    </location>
</feature>
<keyword evidence="8" id="KW-1185">Reference proteome</keyword>
<dbReference type="EMBL" id="RQHV01000043">
    <property type="protein sequence ID" value="TGN10492.1"/>
    <property type="molecule type" value="Genomic_DNA"/>
</dbReference>
<feature type="domain" description="HTH luxR-type" evidence="5">
    <location>
        <begin position="142"/>
        <end position="205"/>
    </location>
</feature>
<dbReference type="SMART" id="SM00421">
    <property type="entry name" value="HTH_LUXR"/>
    <property type="match status" value="1"/>
</dbReference>
<dbReference type="Proteomes" id="UP000298264">
    <property type="component" value="Unassembled WGS sequence"/>
</dbReference>
<dbReference type="OrthoDB" id="9779069at2"/>
<dbReference type="Pfam" id="PF00196">
    <property type="entry name" value="GerE"/>
    <property type="match status" value="1"/>
</dbReference>
<dbReference type="InterPro" id="IPR039420">
    <property type="entry name" value="WalR-like"/>
</dbReference>
<evidence type="ECO:0000256" key="1">
    <source>
        <dbReference type="ARBA" id="ARBA00023015"/>
    </source>
</evidence>
<dbReference type="PANTHER" id="PTHR43214">
    <property type="entry name" value="TWO-COMPONENT RESPONSE REGULATOR"/>
    <property type="match status" value="1"/>
</dbReference>
<gene>
    <name evidence="7" type="ORF">EHS11_09385</name>
</gene>
<reference evidence="7" key="1">
    <citation type="journal article" date="2019" name="PLoS Negl. Trop. Dis.">
        <title>Revisiting the worldwide diversity of Leptospira species in the environment.</title>
        <authorList>
            <person name="Vincent A.T."/>
            <person name="Schiettekatte O."/>
            <person name="Bourhy P."/>
            <person name="Veyrier F.J."/>
            <person name="Picardeau M."/>
        </authorList>
    </citation>
    <scope>NUCLEOTIDE SEQUENCE [LARGE SCALE GENOMIC DNA]</scope>
    <source>
        <strain evidence="7">201400974</strain>
    </source>
</reference>
<dbReference type="SMART" id="SM00448">
    <property type="entry name" value="REC"/>
    <property type="match status" value="1"/>
</dbReference>
<evidence type="ECO:0000313" key="7">
    <source>
        <dbReference type="EMBL" id="TGN10492.1"/>
    </source>
</evidence>
<dbReference type="PROSITE" id="PS50110">
    <property type="entry name" value="RESPONSE_REGULATORY"/>
    <property type="match status" value="1"/>
</dbReference>
<dbReference type="Gene3D" id="3.40.50.2300">
    <property type="match status" value="1"/>
</dbReference>
<keyword evidence="3" id="KW-0804">Transcription</keyword>
<dbReference type="SUPFAM" id="SSF46894">
    <property type="entry name" value="C-terminal effector domain of the bipartite response regulators"/>
    <property type="match status" value="1"/>
</dbReference>
<dbReference type="InterPro" id="IPR011006">
    <property type="entry name" value="CheY-like_superfamily"/>
</dbReference>
<dbReference type="GO" id="GO:0003677">
    <property type="term" value="F:DNA binding"/>
    <property type="evidence" value="ECO:0007669"/>
    <property type="project" value="UniProtKB-KW"/>
</dbReference>
<organism evidence="7 8">
    <name type="scientific">Leptospira ilyithenensis</name>
    <dbReference type="NCBI Taxonomy" id="2484901"/>
    <lineage>
        <taxon>Bacteria</taxon>
        <taxon>Pseudomonadati</taxon>
        <taxon>Spirochaetota</taxon>
        <taxon>Spirochaetia</taxon>
        <taxon>Leptospirales</taxon>
        <taxon>Leptospiraceae</taxon>
        <taxon>Leptospira</taxon>
    </lineage>
</organism>
<dbReference type="AlphaFoldDB" id="A0A4R9LRH9"/>
<keyword evidence="1" id="KW-0805">Transcription regulation</keyword>
<dbReference type="SUPFAM" id="SSF52172">
    <property type="entry name" value="CheY-like"/>
    <property type="match status" value="1"/>
</dbReference>
<accession>A0A4R9LRH9</accession>
<dbReference type="InterPro" id="IPR016032">
    <property type="entry name" value="Sig_transdc_resp-reg_C-effctor"/>
</dbReference>
<proteinExistence type="predicted"/>
<comment type="caution">
    <text evidence="7">The sequence shown here is derived from an EMBL/GenBank/DDBJ whole genome shotgun (WGS) entry which is preliminary data.</text>
</comment>
<dbReference type="PROSITE" id="PS50043">
    <property type="entry name" value="HTH_LUXR_2"/>
    <property type="match status" value="1"/>
</dbReference>
<protein>
    <submittedName>
        <fullName evidence="7">DNA-binding response regulator</fullName>
    </submittedName>
</protein>
<dbReference type="RefSeq" id="WP_135764125.1">
    <property type="nucleotide sequence ID" value="NZ_RQHV01000043.1"/>
</dbReference>
<dbReference type="Pfam" id="PF00072">
    <property type="entry name" value="Response_reg"/>
    <property type="match status" value="1"/>
</dbReference>